<proteinExistence type="predicted"/>
<reference evidence="4" key="1">
    <citation type="submission" date="2021-07" db="EMBL/GenBank/DDBJ databases">
        <authorList>
            <person name="Fernandez M."/>
            <person name="Pereira P."/>
            <person name="Torres Tejerizo G.A."/>
            <person name="Gonzalez P."/>
            <person name="Agostini E."/>
        </authorList>
    </citation>
    <scope>NUCLEOTIDE SEQUENCE</scope>
    <source>
        <strain evidence="4">SFC 500-1A</strain>
    </source>
</reference>
<evidence type="ECO:0000256" key="1">
    <source>
        <dbReference type="SAM" id="MobiDB-lite"/>
    </source>
</evidence>
<keyword evidence="2" id="KW-0472">Membrane</keyword>
<keyword evidence="2" id="KW-0812">Transmembrane</keyword>
<feature type="compositionally biased region" description="Low complexity" evidence="1">
    <location>
        <begin position="184"/>
        <end position="198"/>
    </location>
</feature>
<dbReference type="Pfam" id="PF05901">
    <property type="entry name" value="Excalibur"/>
    <property type="match status" value="1"/>
</dbReference>
<sequence length="246" mass="28296">MFYLGQIIEYHHDKGYGLLLDHNSAQSVIFYIADFPKEGGQPKKGETIKYVIINAHGTLKAHQMIRLDVAMSNDLKNKKINIDKQKNILRRSKNEGQKFGFMSVVILVIVFGFVYFSFATWNQYQTYQEEQHAKFALLEQQQKQIVEQQRKEIGYVKPVKFSEKSQNALNSHHHSVQKEDEAESVQSNTTVSTTASTAKSPYQCDGRTHCSQMTSYDEAVFFIRNCPNTQMDGNHDGRPCERQFGK</sequence>
<name>A0A8X8GEX6_ACIGI</name>
<keyword evidence="2" id="KW-1133">Transmembrane helix</keyword>
<evidence type="ECO:0000313" key="4">
    <source>
        <dbReference type="EMBL" id="MCF0263161.1"/>
    </source>
</evidence>
<protein>
    <submittedName>
        <fullName evidence="4">Excalibur calcium-binding domain-containing protein</fullName>
    </submittedName>
</protein>
<dbReference type="Proteomes" id="UP000887320">
    <property type="component" value="Unassembled WGS sequence"/>
</dbReference>
<feature type="transmembrane region" description="Helical" evidence="2">
    <location>
        <begin position="99"/>
        <end position="121"/>
    </location>
</feature>
<dbReference type="InterPro" id="IPR008613">
    <property type="entry name" value="Excalibur_Ca-bd_domain"/>
</dbReference>
<feature type="domain" description="Excalibur calcium-binding" evidence="3">
    <location>
        <begin position="207"/>
        <end position="241"/>
    </location>
</feature>
<evidence type="ECO:0000259" key="3">
    <source>
        <dbReference type="Pfam" id="PF05901"/>
    </source>
</evidence>
<dbReference type="AlphaFoldDB" id="A0A8X8GEX6"/>
<accession>A0A8X8GEX6</accession>
<evidence type="ECO:0000313" key="5">
    <source>
        <dbReference type="Proteomes" id="UP000887320"/>
    </source>
</evidence>
<comment type="caution">
    <text evidence="4">The sequence shown here is derived from an EMBL/GenBank/DDBJ whole genome shotgun (WGS) entry which is preliminary data.</text>
</comment>
<dbReference type="RefSeq" id="WP_234622529.1">
    <property type="nucleotide sequence ID" value="NZ_JAHWXT010000001.1"/>
</dbReference>
<dbReference type="EMBL" id="JAHWXT010000001">
    <property type="protein sequence ID" value="MCF0263161.1"/>
    <property type="molecule type" value="Genomic_DNA"/>
</dbReference>
<evidence type="ECO:0000256" key="2">
    <source>
        <dbReference type="SAM" id="Phobius"/>
    </source>
</evidence>
<gene>
    <name evidence="4" type="ORF">KW868_01545</name>
</gene>
<organism evidence="4 5">
    <name type="scientific">Acinetobacter guillouiae</name>
    <name type="common">Acinetobacter genomosp. 11</name>
    <dbReference type="NCBI Taxonomy" id="106649"/>
    <lineage>
        <taxon>Bacteria</taxon>
        <taxon>Pseudomonadati</taxon>
        <taxon>Pseudomonadota</taxon>
        <taxon>Gammaproteobacteria</taxon>
        <taxon>Moraxellales</taxon>
        <taxon>Moraxellaceae</taxon>
        <taxon>Acinetobacter</taxon>
    </lineage>
</organism>
<feature type="region of interest" description="Disordered" evidence="1">
    <location>
        <begin position="166"/>
        <end position="198"/>
    </location>
</feature>